<dbReference type="RefSeq" id="WP_386448550.1">
    <property type="nucleotide sequence ID" value="NZ_JBHSFH010000007.1"/>
</dbReference>
<name>A0ABV9AAD5_9ACTN</name>
<feature type="region of interest" description="Disordered" evidence="1">
    <location>
        <begin position="1"/>
        <end position="48"/>
    </location>
</feature>
<evidence type="ECO:0000313" key="2">
    <source>
        <dbReference type="EMBL" id="MFC4495558.1"/>
    </source>
</evidence>
<organism evidence="2 3">
    <name type="scientific">Streptomyces ovatisporus</name>
    <dbReference type="NCBI Taxonomy" id="1128682"/>
    <lineage>
        <taxon>Bacteria</taxon>
        <taxon>Bacillati</taxon>
        <taxon>Actinomycetota</taxon>
        <taxon>Actinomycetes</taxon>
        <taxon>Kitasatosporales</taxon>
        <taxon>Streptomycetaceae</taxon>
        <taxon>Streptomyces</taxon>
    </lineage>
</organism>
<dbReference type="EMBL" id="JBHSFH010000007">
    <property type="protein sequence ID" value="MFC4495558.1"/>
    <property type="molecule type" value="Genomic_DNA"/>
</dbReference>
<gene>
    <name evidence="2" type="ORF">ACFPA8_15615</name>
</gene>
<dbReference type="Proteomes" id="UP001595997">
    <property type="component" value="Unassembled WGS sequence"/>
</dbReference>
<evidence type="ECO:0000313" key="3">
    <source>
        <dbReference type="Proteomes" id="UP001595997"/>
    </source>
</evidence>
<feature type="compositionally biased region" description="Low complexity" evidence="1">
    <location>
        <begin position="12"/>
        <end position="24"/>
    </location>
</feature>
<protein>
    <submittedName>
        <fullName evidence="2">Uncharacterized protein</fullName>
    </submittedName>
</protein>
<sequence length="48" mass="4794">MRTQPDERESADGTADVTGVTAVTGGPGRADGRRVPGAAIAAKSAGRR</sequence>
<evidence type="ECO:0000256" key="1">
    <source>
        <dbReference type="SAM" id="MobiDB-lite"/>
    </source>
</evidence>
<accession>A0ABV9AAD5</accession>
<comment type="caution">
    <text evidence="2">The sequence shown here is derived from an EMBL/GenBank/DDBJ whole genome shotgun (WGS) entry which is preliminary data.</text>
</comment>
<keyword evidence="3" id="KW-1185">Reference proteome</keyword>
<feature type="compositionally biased region" description="Basic and acidic residues" evidence="1">
    <location>
        <begin position="1"/>
        <end position="11"/>
    </location>
</feature>
<reference evidence="3" key="1">
    <citation type="journal article" date="2019" name="Int. J. Syst. Evol. Microbiol.">
        <title>The Global Catalogue of Microorganisms (GCM) 10K type strain sequencing project: providing services to taxonomists for standard genome sequencing and annotation.</title>
        <authorList>
            <consortium name="The Broad Institute Genomics Platform"/>
            <consortium name="The Broad Institute Genome Sequencing Center for Infectious Disease"/>
            <person name="Wu L."/>
            <person name="Ma J."/>
        </authorList>
    </citation>
    <scope>NUCLEOTIDE SEQUENCE [LARGE SCALE GENOMIC DNA]</scope>
    <source>
        <strain evidence="3">CGMCC 4.7357</strain>
    </source>
</reference>
<proteinExistence type="predicted"/>